<feature type="region of interest" description="Disordered" evidence="1">
    <location>
        <begin position="1211"/>
        <end position="1633"/>
    </location>
</feature>
<dbReference type="Pfam" id="PF24344">
    <property type="entry name" value="PH_23"/>
    <property type="match status" value="1"/>
</dbReference>
<feature type="compositionally biased region" description="Low complexity" evidence="1">
    <location>
        <begin position="1589"/>
        <end position="1598"/>
    </location>
</feature>
<feature type="compositionally biased region" description="Basic and acidic residues" evidence="1">
    <location>
        <begin position="351"/>
        <end position="360"/>
    </location>
</feature>
<name>A0A9P8RN24_9PEZI</name>
<feature type="domain" description="DBL homology" evidence="2">
    <location>
        <begin position="752"/>
        <end position="957"/>
    </location>
</feature>
<feature type="region of interest" description="Disordered" evidence="1">
    <location>
        <begin position="137"/>
        <end position="632"/>
    </location>
</feature>
<feature type="non-terminal residue" evidence="5">
    <location>
        <position position="2056"/>
    </location>
</feature>
<feature type="compositionally biased region" description="Basic and acidic residues" evidence="1">
    <location>
        <begin position="423"/>
        <end position="442"/>
    </location>
</feature>
<dbReference type="Proteomes" id="UP000750711">
    <property type="component" value="Unassembled WGS sequence"/>
</dbReference>
<feature type="compositionally biased region" description="Basic and acidic residues" evidence="1">
    <location>
        <begin position="280"/>
        <end position="298"/>
    </location>
</feature>
<feature type="compositionally biased region" description="Low complexity" evidence="1">
    <location>
        <begin position="611"/>
        <end position="630"/>
    </location>
</feature>
<evidence type="ECO:0000259" key="4">
    <source>
        <dbReference type="Pfam" id="PF24345"/>
    </source>
</evidence>
<feature type="compositionally biased region" description="Basic and acidic residues" evidence="1">
    <location>
        <begin position="681"/>
        <end position="690"/>
    </location>
</feature>
<dbReference type="EMBL" id="JAGHQM010000969">
    <property type="protein sequence ID" value="KAH0556932.1"/>
    <property type="molecule type" value="Genomic_DNA"/>
</dbReference>
<feature type="region of interest" description="Disordered" evidence="1">
    <location>
        <begin position="662"/>
        <end position="696"/>
    </location>
</feature>
<keyword evidence="6" id="KW-1185">Reference proteome</keyword>
<protein>
    <submittedName>
        <fullName evidence="5">Uncharacterized protein</fullName>
    </submittedName>
</protein>
<evidence type="ECO:0000259" key="2">
    <source>
        <dbReference type="Pfam" id="PF24340"/>
    </source>
</evidence>
<evidence type="ECO:0000313" key="5">
    <source>
        <dbReference type="EMBL" id="KAH0556932.1"/>
    </source>
</evidence>
<feature type="region of interest" description="Disordered" evidence="1">
    <location>
        <begin position="1"/>
        <end position="22"/>
    </location>
</feature>
<dbReference type="Pfam" id="PF24340">
    <property type="entry name" value="DH_2"/>
    <property type="match status" value="1"/>
</dbReference>
<feature type="region of interest" description="Disordered" evidence="1">
    <location>
        <begin position="59"/>
        <end position="80"/>
    </location>
</feature>
<feature type="compositionally biased region" description="Low complexity" evidence="1">
    <location>
        <begin position="1890"/>
        <end position="1912"/>
    </location>
</feature>
<feature type="domain" description="PH" evidence="4">
    <location>
        <begin position="1671"/>
        <end position="1810"/>
    </location>
</feature>
<feature type="compositionally biased region" description="Pro residues" evidence="1">
    <location>
        <begin position="493"/>
        <end position="506"/>
    </location>
</feature>
<comment type="caution">
    <text evidence="5">The sequence shown here is derived from an EMBL/GenBank/DDBJ whole genome shotgun (WGS) entry which is preliminary data.</text>
</comment>
<feature type="domain" description="PH" evidence="3">
    <location>
        <begin position="971"/>
        <end position="1112"/>
    </location>
</feature>
<evidence type="ECO:0000256" key="1">
    <source>
        <dbReference type="SAM" id="MobiDB-lite"/>
    </source>
</evidence>
<feature type="compositionally biased region" description="Basic and acidic residues" evidence="1">
    <location>
        <begin position="1280"/>
        <end position="1297"/>
    </location>
</feature>
<feature type="compositionally biased region" description="Low complexity" evidence="1">
    <location>
        <begin position="1135"/>
        <end position="1145"/>
    </location>
</feature>
<proteinExistence type="predicted"/>
<feature type="compositionally biased region" description="Basic and acidic residues" evidence="1">
    <location>
        <begin position="201"/>
        <end position="219"/>
    </location>
</feature>
<sequence>MTPSPSSPSRNAPGQNNDITTIRPTTFLAAAFLGRPIHIQRRSSNDVEDRAAVSAEIRREGAKAKRQTLDLGKPLGPYDTNSVRERVRKWQAQGGGVVTQPAVVYPPEATPVVSEVGTRDAGGSDVEETDIEILRKRIRRERKKERIAAEKGQEESKDEVVPPRKRVVSDGHWRRKRSPPRRVVSAKGKQPDRSPVTPPDDGIRVKPIREGSERRHKTDVGGTASKDLVDGDDGIRVYVTRKRGDDTRKSSKVVVGDGGIRVYSTNKAGDNGRKVSKNLADGEGKEDQIKRREDDGRKASKASLDGDGNHVHGVKRQESDGGKGSRHSLENDGIRVYSAKRLTSGRQKPRRSTEDIRRSPGSESGGQTDEDRPSPRTTPTAPKNPRKPSQQVETTPEGTPGAHGTPPAEGKAKRRRSSWQKSKTPEDLPRRRESQTADERPKPRAQTTKINVLKEIIDESKKALKGVKAPEQAPPRAPGNRIEAWLSETPDPFVDPPQDPTVPGMPPSEIGQPEPSPVVKEDEDVNVHMSPSKSKRYRHLDSPETVDTASTVEDVRPKSPAQEILDIIESIPQLASPNLKRVGAKRGSPSPTGEKRKSLPVKKPPVQEGEASTPLTSLAAASPSDANSPAIDLQSGEFELPSTLKKRLSTIASVETLNVRATTPPAESKVPTSEVTLGGDRSSEKAKYEGPYESEAGDTFNAEIPEIPGKRSSLKRRLTTHADLISVLSLPRGGNKSIRSARSIRTNRSRLATATIGDLLRELAADEAKYMRELRTLVDGVIPVLLTCALSKSDSAVVAELFNRTADPYKNDPNFTRPIIEMGIALERLKTQHKKIPVHDADELLKWANGTQSVYSEYLKAWRLGFRDVVINLAPGNEAGPALDEQSVYNGLPRDENGDVVDGDGERVDVAFLLKRPLVRLKYLAKTLKGINFIKPSPGAEEQATRYQNLVIDARRRANEERGRLEDEAAANIDATRSRDPRTLGPLTGVSIDRTRRVRARDIFSMDLQHSSGQRMDCKIEMILRDDAPDRGSSGDLLICEVDGTGRWLLFPPMTFRRVSARNGSSKGEIVVMIRGYHGRGEEWQELLILHNDDEQVGFDWVQMLGLTPVPPDIVQRPSFTVKGEPPLHPPSPSSLPGGQPQSPGKSRTPSPREIEVPIGEHARPASKGAGNGETSMPIREHARGYMEIVEEDVESAMSFAEADSKSHCHDVPIHSHTLGESASPHSYHRAAALKTPKKHESPPPVQEDSPVSPVSPVSREPPGTPKDLSISPPSRKTSRQSEHLPEPRYRPPRDLNEAMMMAGGRPPPALKRSKAKRLSRYSDDPPTKREPSQSPQHLDDGLHTRSPTARHPSQKVTDRSPSPTARRPSKGMADPTPSPVRETPIASSKIRVSRGEEVTVSFPAQASAQVERRPSSRDPRLTHREEEEHISRPDISTALRKEMNPASSEEEESPYDDPPTVKHRSPSALPTLDRPTIIKTRRAAPVTPPRSPSRLSSEEAVLGSPASLPDQARSLSTISQESPRERVPESPIKSEPGQEDTAPPPPPHSPSPVQLKGSKTPVFGHPSSAYQVGGRRRSSSPLKHEYEPSSASSSATSESEESENSPAEGRDDSSFSDSSEEEELEDGDAPTPLLPMAALRALGKASPHGSIYSLPNGNFSPTQQAHQAVPQKPAKAFRAIASVFSWSEKGAWEPLHIHECNIAVSPGLIEAFQMSEAHSGPILPSNEDPSGGDNAQQPLVALELTPLVPLRRGTALDISIRSPPIGESKIKVGNNIMFRSCSPEECEALYGAINTSRINNPKYIALQNAIPQHDSLNSFMDRRNSVRGASSSIWSWGWGSNRSSYRANGAMAPSLASSESSIGSFTSAFSALKRFGNGSRLFNISKSTISSRNGSRTGSTSTSSSGASSNFGDGGSGGNGATTPPVNEDPNKGSPIGLSNTKIRLYCRETASKWRDMGSARLTIMRPSIGNKPGPQNQQHQHHHHHEEKRILVTSKVPSAPPLLDVCLSESSFERVARTGIALSVWEERIGENGEVENIPAQGGVGGKTRVYMIQ</sequence>
<evidence type="ECO:0000313" key="6">
    <source>
        <dbReference type="Proteomes" id="UP000750711"/>
    </source>
</evidence>
<gene>
    <name evidence="5" type="ORF">GP486_005279</name>
</gene>
<feature type="compositionally biased region" description="Low complexity" evidence="1">
    <location>
        <begin position="1247"/>
        <end position="1262"/>
    </location>
</feature>
<dbReference type="InterPro" id="IPR056222">
    <property type="entry name" value="PH_23"/>
</dbReference>
<feature type="compositionally biased region" description="Acidic residues" evidence="1">
    <location>
        <begin position="1619"/>
        <end position="1629"/>
    </location>
</feature>
<accession>A0A9P8RN24</accession>
<feature type="region of interest" description="Disordered" evidence="1">
    <location>
        <begin position="1969"/>
        <end position="1989"/>
    </location>
</feature>
<feature type="compositionally biased region" description="Polar residues" evidence="1">
    <location>
        <begin position="375"/>
        <end position="397"/>
    </location>
</feature>
<feature type="compositionally biased region" description="Basic and acidic residues" evidence="1">
    <location>
        <begin position="307"/>
        <end position="333"/>
    </location>
</feature>
<reference evidence="5" key="1">
    <citation type="submission" date="2021-03" db="EMBL/GenBank/DDBJ databases">
        <title>Comparative genomics and phylogenomic investigation of the class Geoglossomycetes provide insights into ecological specialization and systematics.</title>
        <authorList>
            <person name="Melie T."/>
            <person name="Pirro S."/>
            <person name="Miller A.N."/>
            <person name="Quandt A."/>
        </authorList>
    </citation>
    <scope>NUCLEOTIDE SEQUENCE</scope>
    <source>
        <strain evidence="5">CAQ_001_2017</strain>
    </source>
</reference>
<feature type="compositionally biased region" description="Basic and acidic residues" evidence="1">
    <location>
        <begin position="1151"/>
        <end position="1164"/>
    </location>
</feature>
<feature type="compositionally biased region" description="Basic and acidic residues" evidence="1">
    <location>
        <begin position="1411"/>
        <end position="1433"/>
    </location>
</feature>
<feature type="compositionally biased region" description="Basic and acidic residues" evidence="1">
    <location>
        <begin position="144"/>
        <end position="172"/>
    </location>
</feature>
<feature type="compositionally biased region" description="Basic and acidic residues" evidence="1">
    <location>
        <begin position="1321"/>
        <end position="1344"/>
    </location>
</feature>
<dbReference type="InterPro" id="IPR056416">
    <property type="entry name" value="DH_2_fung"/>
</dbReference>
<evidence type="ECO:0000259" key="3">
    <source>
        <dbReference type="Pfam" id="PF24344"/>
    </source>
</evidence>
<organism evidence="5 6">
    <name type="scientific">Trichoglossum hirsutum</name>
    <dbReference type="NCBI Taxonomy" id="265104"/>
    <lineage>
        <taxon>Eukaryota</taxon>
        <taxon>Fungi</taxon>
        <taxon>Dikarya</taxon>
        <taxon>Ascomycota</taxon>
        <taxon>Pezizomycotina</taxon>
        <taxon>Geoglossomycetes</taxon>
        <taxon>Geoglossales</taxon>
        <taxon>Geoglossaceae</taxon>
        <taxon>Trichoglossum</taxon>
    </lineage>
</organism>
<feature type="region of interest" description="Disordered" evidence="1">
    <location>
        <begin position="1116"/>
        <end position="1179"/>
    </location>
</feature>
<feature type="region of interest" description="Disordered" evidence="1">
    <location>
        <begin position="1890"/>
        <end position="1939"/>
    </location>
</feature>
<dbReference type="InterPro" id="IPR056223">
    <property type="entry name" value="PH_24"/>
</dbReference>
<dbReference type="Pfam" id="PF24345">
    <property type="entry name" value="PH_24"/>
    <property type="match status" value="1"/>
</dbReference>
<feature type="region of interest" description="Disordered" evidence="1">
    <location>
        <begin position="109"/>
        <end position="128"/>
    </location>
</feature>